<keyword evidence="7" id="KW-1185">Reference proteome</keyword>
<evidence type="ECO:0000256" key="4">
    <source>
        <dbReference type="SAM" id="MobiDB-lite"/>
    </source>
</evidence>
<proteinExistence type="predicted"/>
<dbReference type="AlphaFoldDB" id="A0AAD2CF66"/>
<keyword evidence="3" id="KW-0175">Coiled coil</keyword>
<dbReference type="EMBL" id="CAKOGP040000225">
    <property type="protein sequence ID" value="CAJ1932916.1"/>
    <property type="molecule type" value="Genomic_DNA"/>
</dbReference>
<evidence type="ECO:0000256" key="1">
    <source>
        <dbReference type="ARBA" id="ARBA00023125"/>
    </source>
</evidence>
<organism evidence="6 7">
    <name type="scientific">Cylindrotheca closterium</name>
    <dbReference type="NCBI Taxonomy" id="2856"/>
    <lineage>
        <taxon>Eukaryota</taxon>
        <taxon>Sar</taxon>
        <taxon>Stramenopiles</taxon>
        <taxon>Ochrophyta</taxon>
        <taxon>Bacillariophyta</taxon>
        <taxon>Bacillariophyceae</taxon>
        <taxon>Bacillariophycidae</taxon>
        <taxon>Bacillariales</taxon>
        <taxon>Bacillariaceae</taxon>
        <taxon>Cylindrotheca</taxon>
    </lineage>
</organism>
<keyword evidence="2" id="KW-0539">Nucleus</keyword>
<dbReference type="GO" id="GO:0003677">
    <property type="term" value="F:DNA binding"/>
    <property type="evidence" value="ECO:0007669"/>
    <property type="project" value="UniProtKB-UniRule"/>
</dbReference>
<dbReference type="Gene3D" id="1.10.30.10">
    <property type="entry name" value="High mobility group box domain"/>
    <property type="match status" value="2"/>
</dbReference>
<feature type="region of interest" description="Disordered" evidence="4">
    <location>
        <begin position="1"/>
        <end position="36"/>
    </location>
</feature>
<feature type="region of interest" description="Disordered" evidence="4">
    <location>
        <begin position="281"/>
        <end position="324"/>
    </location>
</feature>
<keyword evidence="1 2" id="KW-0238">DNA-binding</keyword>
<dbReference type="PRINTS" id="PR00886">
    <property type="entry name" value="HIGHMOBLTY12"/>
</dbReference>
<feature type="coiled-coil region" evidence="3">
    <location>
        <begin position="171"/>
        <end position="198"/>
    </location>
</feature>
<dbReference type="SUPFAM" id="SSF47095">
    <property type="entry name" value="HMG-box"/>
    <property type="match status" value="2"/>
</dbReference>
<dbReference type="InterPro" id="IPR036910">
    <property type="entry name" value="HMG_box_dom_sf"/>
</dbReference>
<feature type="DNA-binding region" description="HMG box" evidence="2">
    <location>
        <begin position="121"/>
        <end position="189"/>
    </location>
</feature>
<dbReference type="Proteomes" id="UP001295423">
    <property type="component" value="Unassembled WGS sequence"/>
</dbReference>
<evidence type="ECO:0000313" key="6">
    <source>
        <dbReference type="EMBL" id="CAJ1932916.1"/>
    </source>
</evidence>
<accession>A0AAD2CF66</accession>
<dbReference type="PROSITE" id="PS50118">
    <property type="entry name" value="HMG_BOX_2"/>
    <property type="match status" value="2"/>
</dbReference>
<evidence type="ECO:0000256" key="2">
    <source>
        <dbReference type="PROSITE-ProRule" id="PRU00267"/>
    </source>
</evidence>
<protein>
    <recommendedName>
        <fullName evidence="5">HMG box domain-containing protein</fullName>
    </recommendedName>
</protein>
<sequence>MSSTDVAKQGDSGGKPRKRARDDGTQQLKKAPQAPKRFRSSYICFFTAQRPHIKQLLGPKASITEISKRSAEMWKNLPVNQKQHWEEVAAKDKERFMNEKATYKGPWQVPSKRVRKDPSAPKRSMSAFLYFALIERPKIKEKNPDMANTDVSRLLGELWRAASKEEKLPFVEKEKKEREKYKVAMEEWKKQRESDQEEEHKKRKDLAASWNAYYTSQGVATSESEPPLMMTEQIYMPGPGGYPPYSYAHPQYVRQSGNIKQPVILGPNGMPVMMNLPPPAVTPMMNSRPPSNEGARPPSAAHVTPARYETTEAFEFPPAPPAPT</sequence>
<dbReference type="Pfam" id="PF00505">
    <property type="entry name" value="HMG_box"/>
    <property type="match status" value="2"/>
</dbReference>
<name>A0AAD2CF66_9STRA</name>
<dbReference type="GO" id="GO:0005634">
    <property type="term" value="C:nucleus"/>
    <property type="evidence" value="ECO:0007669"/>
    <property type="project" value="UniProtKB-UniRule"/>
</dbReference>
<dbReference type="PANTHER" id="PTHR48112:SF22">
    <property type="entry name" value="MITOCHONDRIAL TRANSCRIPTION FACTOR A, ISOFORM B"/>
    <property type="match status" value="1"/>
</dbReference>
<dbReference type="InterPro" id="IPR050342">
    <property type="entry name" value="HMGB"/>
</dbReference>
<reference evidence="6" key="1">
    <citation type="submission" date="2023-08" db="EMBL/GenBank/DDBJ databases">
        <authorList>
            <person name="Audoor S."/>
            <person name="Bilcke G."/>
        </authorList>
    </citation>
    <scope>NUCLEOTIDE SEQUENCE</scope>
</reference>
<feature type="domain" description="HMG box" evidence="5">
    <location>
        <begin position="121"/>
        <end position="189"/>
    </location>
</feature>
<evidence type="ECO:0000256" key="3">
    <source>
        <dbReference type="SAM" id="Coils"/>
    </source>
</evidence>
<feature type="DNA-binding region" description="HMG box" evidence="2">
    <location>
        <begin position="35"/>
        <end position="104"/>
    </location>
</feature>
<feature type="domain" description="HMG box" evidence="5">
    <location>
        <begin position="35"/>
        <end position="104"/>
    </location>
</feature>
<evidence type="ECO:0000259" key="5">
    <source>
        <dbReference type="PROSITE" id="PS50118"/>
    </source>
</evidence>
<dbReference type="SMART" id="SM00398">
    <property type="entry name" value="HMG"/>
    <property type="match status" value="2"/>
</dbReference>
<gene>
    <name evidence="6" type="ORF">CYCCA115_LOCUS3076</name>
</gene>
<evidence type="ECO:0000313" key="7">
    <source>
        <dbReference type="Proteomes" id="UP001295423"/>
    </source>
</evidence>
<comment type="caution">
    <text evidence="6">The sequence shown here is derived from an EMBL/GenBank/DDBJ whole genome shotgun (WGS) entry which is preliminary data.</text>
</comment>
<dbReference type="InterPro" id="IPR009071">
    <property type="entry name" value="HMG_box_dom"/>
</dbReference>
<dbReference type="PANTHER" id="PTHR48112">
    <property type="entry name" value="HIGH MOBILITY GROUP PROTEIN DSP1"/>
    <property type="match status" value="1"/>
</dbReference>